<proteinExistence type="inferred from homology"/>
<dbReference type="GO" id="GO:0051276">
    <property type="term" value="P:chromosome organization"/>
    <property type="evidence" value="ECO:0007669"/>
    <property type="project" value="TreeGrafter"/>
</dbReference>
<dbReference type="InterPro" id="IPR004122">
    <property type="entry name" value="BAF_prot"/>
</dbReference>
<dbReference type="SUPFAM" id="SSF47798">
    <property type="entry name" value="Barrier-to-autointegration factor, BAF"/>
    <property type="match status" value="1"/>
</dbReference>
<dbReference type="Proteomes" id="UP000645828">
    <property type="component" value="Unassembled WGS sequence"/>
</dbReference>
<keyword evidence="7" id="KW-0007">Acetylation</keyword>
<evidence type="ECO:0000256" key="8">
    <source>
        <dbReference type="ARBA" id="ARBA00023125"/>
    </source>
</evidence>
<evidence type="ECO:0000256" key="2">
    <source>
        <dbReference type="ARBA" id="ARBA00004286"/>
    </source>
</evidence>
<organism evidence="13 14">
    <name type="scientific">Nyctereutes procyonoides</name>
    <name type="common">Raccoon dog</name>
    <name type="synonym">Canis procyonoides</name>
    <dbReference type="NCBI Taxonomy" id="34880"/>
    <lineage>
        <taxon>Eukaryota</taxon>
        <taxon>Metazoa</taxon>
        <taxon>Chordata</taxon>
        <taxon>Craniata</taxon>
        <taxon>Vertebrata</taxon>
        <taxon>Euteleostomi</taxon>
        <taxon>Mammalia</taxon>
        <taxon>Eutheria</taxon>
        <taxon>Laurasiatheria</taxon>
        <taxon>Carnivora</taxon>
        <taxon>Caniformia</taxon>
        <taxon>Canidae</taxon>
        <taxon>Nyctereutes</taxon>
    </lineage>
</organism>
<keyword evidence="8" id="KW-0238">DNA-binding</keyword>
<evidence type="ECO:0000256" key="12">
    <source>
        <dbReference type="ARBA" id="ARBA00046626"/>
    </source>
</evidence>
<evidence type="ECO:0000256" key="4">
    <source>
        <dbReference type="ARBA" id="ARBA00022454"/>
    </source>
</evidence>
<keyword evidence="9" id="KW-0539">Nucleus</keyword>
<evidence type="ECO:0000256" key="3">
    <source>
        <dbReference type="ARBA" id="ARBA00004496"/>
    </source>
</evidence>
<dbReference type="GO" id="GO:0003677">
    <property type="term" value="F:DNA binding"/>
    <property type="evidence" value="ECO:0007669"/>
    <property type="project" value="UniProtKB-KW"/>
</dbReference>
<dbReference type="InterPro" id="IPR036617">
    <property type="entry name" value="BAF_sf"/>
</dbReference>
<dbReference type="InterPro" id="IPR051387">
    <property type="entry name" value="BAF"/>
</dbReference>
<reference evidence="13" key="1">
    <citation type="submission" date="2020-12" db="EMBL/GenBank/DDBJ databases">
        <authorList>
            <consortium name="Molecular Ecology Group"/>
        </authorList>
    </citation>
    <scope>NUCLEOTIDE SEQUENCE</scope>
    <source>
        <strain evidence="13">TBG_1078</strain>
    </source>
</reference>
<comment type="subunit">
    <text evidence="12">Homodimer. Heterodimerizes with BANF2. Interacts with ANKLE2/LEM4, leading to decreased phosphorylation by VRK1 and promoting dephosphorylation by protein phosphatase 2A (PP2A). Binds non-specifically to double-stranded DNA, and is found as a hexamer or dodecamer upon DNA binding. Binds to LEM domain-containing nuclear proteins such as LEMD3/MAN1, TMPO/LAP2 and EMD (emerin). Interacts with ANKLE1 (via LEM domain); the interaction may favor BANF1 dimerization. Interacts with CRX and LMNA (lamin-A). Binds linker histone H1.1 and core histones H3. Interacts with LEMD2 (via LEM domain). Interacts with PARP1; interaction takes place in response to oxidative DNA damage.</text>
</comment>
<keyword evidence="14" id="KW-1185">Reference proteome</keyword>
<dbReference type="PANTHER" id="PTHR47507:SF7">
    <property type="entry name" value="BARRIER-TO-AUTOINTEGRATION FACTOR"/>
    <property type="match status" value="1"/>
</dbReference>
<dbReference type="EMBL" id="CAJHUB010000671">
    <property type="protein sequence ID" value="CAD7673201.1"/>
    <property type="molecule type" value="Genomic_DNA"/>
</dbReference>
<dbReference type="AlphaFoldDB" id="A0A811Y6N0"/>
<comment type="subcellular location">
    <subcellularLocation>
        <location evidence="2">Chromosome</location>
    </subcellularLocation>
    <subcellularLocation>
        <location evidence="3">Cytoplasm</location>
    </subcellularLocation>
    <subcellularLocation>
        <location evidence="1">Nucleus envelope</location>
    </subcellularLocation>
</comment>
<evidence type="ECO:0000256" key="7">
    <source>
        <dbReference type="ARBA" id="ARBA00022990"/>
    </source>
</evidence>
<dbReference type="GO" id="GO:0005635">
    <property type="term" value="C:nuclear envelope"/>
    <property type="evidence" value="ECO:0007669"/>
    <property type="project" value="UniProtKB-SubCell"/>
</dbReference>
<sequence length="115" mass="13030">MTTSQKHQDFMAKPMGEKQMGSLAGIGEVLGKNLEERGFDKLFRKWLKDTCGAIAKQSWDSFEVVQHLLMRLSGEPPVPSPSIESPKFAATWGLLSSPLQRKRLLLLYSLLMYKF</sequence>
<dbReference type="GO" id="GO:0005737">
    <property type="term" value="C:cytoplasm"/>
    <property type="evidence" value="ECO:0007669"/>
    <property type="project" value="UniProtKB-SubCell"/>
</dbReference>
<dbReference type="Gene3D" id="1.10.150.40">
    <property type="entry name" value="Barrier-to-autointegration factor, BAF"/>
    <property type="match status" value="1"/>
</dbReference>
<gene>
    <name evidence="13" type="ORF">NYPRO_LOCUS5996</name>
</gene>
<evidence type="ECO:0000313" key="13">
    <source>
        <dbReference type="EMBL" id="CAD7673201.1"/>
    </source>
</evidence>
<name>A0A811Y6N0_NYCPR</name>
<comment type="similarity">
    <text evidence="10">Belongs to the BAF family.</text>
</comment>
<evidence type="ECO:0000256" key="11">
    <source>
        <dbReference type="ARBA" id="ARBA00039863"/>
    </source>
</evidence>
<keyword evidence="5" id="KW-0963">Cytoplasm</keyword>
<evidence type="ECO:0000256" key="5">
    <source>
        <dbReference type="ARBA" id="ARBA00022490"/>
    </source>
</evidence>
<evidence type="ECO:0000256" key="1">
    <source>
        <dbReference type="ARBA" id="ARBA00004259"/>
    </source>
</evidence>
<accession>A0A811Y6N0</accession>
<evidence type="ECO:0000256" key="9">
    <source>
        <dbReference type="ARBA" id="ARBA00023242"/>
    </source>
</evidence>
<evidence type="ECO:0000313" key="14">
    <source>
        <dbReference type="Proteomes" id="UP000645828"/>
    </source>
</evidence>
<keyword evidence="6" id="KW-0597">Phosphoprotein</keyword>
<dbReference type="SMART" id="SM01023">
    <property type="entry name" value="BAF"/>
    <property type="match status" value="1"/>
</dbReference>
<protein>
    <recommendedName>
        <fullName evidence="11">Barrier-to-autointegration factor</fullName>
    </recommendedName>
</protein>
<evidence type="ECO:0000256" key="10">
    <source>
        <dbReference type="ARBA" id="ARBA00038496"/>
    </source>
</evidence>
<evidence type="ECO:0000256" key="6">
    <source>
        <dbReference type="ARBA" id="ARBA00022553"/>
    </source>
</evidence>
<keyword evidence="4" id="KW-0158">Chromosome</keyword>
<dbReference type="PANTHER" id="PTHR47507">
    <property type="entry name" value="BARRIER TO AUTOINTEGRATION FACTOR 2"/>
    <property type="match status" value="1"/>
</dbReference>
<dbReference type="GO" id="GO:0000793">
    <property type="term" value="C:condensed chromosome"/>
    <property type="evidence" value="ECO:0007669"/>
    <property type="project" value="TreeGrafter"/>
</dbReference>
<dbReference type="Pfam" id="PF02961">
    <property type="entry name" value="SAM_BAF"/>
    <property type="match status" value="1"/>
</dbReference>
<comment type="caution">
    <text evidence="13">The sequence shown here is derived from an EMBL/GenBank/DDBJ whole genome shotgun (WGS) entry which is preliminary data.</text>
</comment>